<dbReference type="EMBL" id="CAADIH010000027">
    <property type="protein sequence ID" value="VFR48130.1"/>
    <property type="molecule type" value="Genomic_DNA"/>
</dbReference>
<evidence type="ECO:0000313" key="6">
    <source>
        <dbReference type="EMBL" id="VFR48130.1"/>
    </source>
</evidence>
<dbReference type="EMBL" id="CAADIE010000026">
    <property type="protein sequence ID" value="VFR45299.1"/>
    <property type="molecule type" value="Genomic_DNA"/>
</dbReference>
<name>A0A484R7L9_9ZZZZ</name>
<dbReference type="PANTHER" id="PTHR14226:SF57">
    <property type="entry name" value="BLR7027 PROTEIN"/>
    <property type="match status" value="1"/>
</dbReference>
<dbReference type="PANTHER" id="PTHR14226">
    <property type="entry name" value="NEUROPATHY TARGET ESTERASE/SWISS CHEESE D.MELANOGASTER"/>
    <property type="match status" value="1"/>
</dbReference>
<dbReference type="AlphaFoldDB" id="A0A484R7L9"/>
<sequence length="240" mass="25554">MKGQTALVLSGGGARAAYQVGVLKALVRLHREQAALNDAPIPFSVLCGTSAGAINATALACRADYFAGAVDAIAQVWENFLAEQIYRSDARGIARTGAQWLAVMSVGWMLGHHARVAPRFLLDNTPLIDLLPRWAPLDALPRQFAAGHLRALGIGASSYTSGEHLTFFQSAEGGNGYARTQRLAVPVRLGIEHLLASAAIPFIFPAQRVEHADHAGWYGDGSMRQIAPISPPFTSARSAC</sequence>
<protein>
    <submittedName>
        <fullName evidence="5">Patatin</fullName>
    </submittedName>
</protein>
<dbReference type="InterPro" id="IPR050301">
    <property type="entry name" value="NTE"/>
</dbReference>
<dbReference type="InterPro" id="IPR016035">
    <property type="entry name" value="Acyl_Trfase/lysoPLipase"/>
</dbReference>
<dbReference type="Gene3D" id="3.40.1090.10">
    <property type="entry name" value="Cytosolic phospholipase A2 catalytic domain"/>
    <property type="match status" value="1"/>
</dbReference>
<keyword evidence="1" id="KW-0378">Hydrolase</keyword>
<dbReference type="GO" id="GO:0016042">
    <property type="term" value="P:lipid catabolic process"/>
    <property type="evidence" value="ECO:0007669"/>
    <property type="project" value="UniProtKB-KW"/>
</dbReference>
<feature type="domain" description="PNPLA" evidence="4">
    <location>
        <begin position="7"/>
        <end position="233"/>
    </location>
</feature>
<keyword evidence="3" id="KW-0443">Lipid metabolism</keyword>
<dbReference type="InterPro" id="IPR002641">
    <property type="entry name" value="PNPLA_dom"/>
</dbReference>
<evidence type="ECO:0000256" key="3">
    <source>
        <dbReference type="ARBA" id="ARBA00023098"/>
    </source>
</evidence>
<dbReference type="PROSITE" id="PS51635">
    <property type="entry name" value="PNPLA"/>
    <property type="match status" value="1"/>
</dbReference>
<accession>A0A484R7L9</accession>
<dbReference type="GO" id="GO:0016787">
    <property type="term" value="F:hydrolase activity"/>
    <property type="evidence" value="ECO:0007669"/>
    <property type="project" value="UniProtKB-KW"/>
</dbReference>
<gene>
    <name evidence="5" type="ORF">BER1_4344</name>
    <name evidence="6" type="ORF">BER2_4318</name>
</gene>
<keyword evidence="2" id="KW-0442">Lipid degradation</keyword>
<organism evidence="5">
    <name type="scientific">plant metagenome</name>
    <dbReference type="NCBI Taxonomy" id="1297885"/>
    <lineage>
        <taxon>unclassified sequences</taxon>
        <taxon>metagenomes</taxon>
        <taxon>organismal metagenomes</taxon>
    </lineage>
</organism>
<evidence type="ECO:0000256" key="2">
    <source>
        <dbReference type="ARBA" id="ARBA00022963"/>
    </source>
</evidence>
<evidence type="ECO:0000256" key="1">
    <source>
        <dbReference type="ARBA" id="ARBA00022801"/>
    </source>
</evidence>
<evidence type="ECO:0000259" key="4">
    <source>
        <dbReference type="PROSITE" id="PS51635"/>
    </source>
</evidence>
<reference evidence="5" key="1">
    <citation type="submission" date="2019-03" db="EMBL/GenBank/DDBJ databases">
        <authorList>
            <person name="Danneels B."/>
        </authorList>
    </citation>
    <scope>NUCLEOTIDE SEQUENCE</scope>
</reference>
<proteinExistence type="predicted"/>
<dbReference type="SUPFAM" id="SSF52151">
    <property type="entry name" value="FabD/lysophospholipase-like"/>
    <property type="match status" value="1"/>
</dbReference>
<dbReference type="Pfam" id="PF01734">
    <property type="entry name" value="Patatin"/>
    <property type="match status" value="1"/>
</dbReference>
<evidence type="ECO:0000313" key="5">
    <source>
        <dbReference type="EMBL" id="VFR45299.1"/>
    </source>
</evidence>